<dbReference type="AlphaFoldDB" id="A0AAD8KWV5"/>
<dbReference type="PANTHER" id="PTHR46872:SF10">
    <property type="entry name" value="MYB-LIKE DOMAIN-CONTAINING PROTEIN"/>
    <property type="match status" value="1"/>
</dbReference>
<proteinExistence type="predicted"/>
<accession>A0AAD8KWV5</accession>
<reference evidence="1" key="1">
    <citation type="journal article" date="2023" name="bioRxiv">
        <title>Improved chromosome-level genome assembly for marigold (Tagetes erecta).</title>
        <authorList>
            <person name="Jiang F."/>
            <person name="Yuan L."/>
            <person name="Wang S."/>
            <person name="Wang H."/>
            <person name="Xu D."/>
            <person name="Wang A."/>
            <person name="Fan W."/>
        </authorList>
    </citation>
    <scope>NUCLEOTIDE SEQUENCE</scope>
    <source>
        <strain evidence="1">WSJ</strain>
        <tissue evidence="1">Leaf</tissue>
    </source>
</reference>
<keyword evidence="2" id="KW-1185">Reference proteome</keyword>
<comment type="caution">
    <text evidence="1">The sequence shown here is derived from an EMBL/GenBank/DDBJ whole genome shotgun (WGS) entry which is preliminary data.</text>
</comment>
<evidence type="ECO:0000313" key="2">
    <source>
        <dbReference type="Proteomes" id="UP001229421"/>
    </source>
</evidence>
<evidence type="ECO:0000313" key="1">
    <source>
        <dbReference type="EMBL" id="KAK1428681.1"/>
    </source>
</evidence>
<protein>
    <recommendedName>
        <fullName evidence="3">ELM2 domain-containing protein</fullName>
    </recommendedName>
</protein>
<gene>
    <name evidence="1" type="ORF">QVD17_17520</name>
</gene>
<organism evidence="1 2">
    <name type="scientific">Tagetes erecta</name>
    <name type="common">African marigold</name>
    <dbReference type="NCBI Taxonomy" id="13708"/>
    <lineage>
        <taxon>Eukaryota</taxon>
        <taxon>Viridiplantae</taxon>
        <taxon>Streptophyta</taxon>
        <taxon>Embryophyta</taxon>
        <taxon>Tracheophyta</taxon>
        <taxon>Spermatophyta</taxon>
        <taxon>Magnoliopsida</taxon>
        <taxon>eudicotyledons</taxon>
        <taxon>Gunneridae</taxon>
        <taxon>Pentapetalae</taxon>
        <taxon>asterids</taxon>
        <taxon>campanulids</taxon>
        <taxon>Asterales</taxon>
        <taxon>Asteraceae</taxon>
        <taxon>Asteroideae</taxon>
        <taxon>Heliantheae alliance</taxon>
        <taxon>Tageteae</taxon>
        <taxon>Tagetes</taxon>
    </lineage>
</organism>
<evidence type="ECO:0008006" key="3">
    <source>
        <dbReference type="Google" id="ProtNLM"/>
    </source>
</evidence>
<dbReference type="Proteomes" id="UP001229421">
    <property type="component" value="Unassembled WGS sequence"/>
</dbReference>
<dbReference type="PANTHER" id="PTHR46872">
    <property type="entry name" value="DNA BINDING PROTEIN"/>
    <property type="match status" value="1"/>
</dbReference>
<dbReference type="EMBL" id="JAUHHV010000004">
    <property type="protein sequence ID" value="KAK1428681.1"/>
    <property type="molecule type" value="Genomic_DNA"/>
</dbReference>
<sequence>MSTHRYPHPILIYLYIPSAKHICNTNISYKYSNTLTMKSTPKRLKSTRMDRFSYINDDNLRLAIPIGPRFQADVPEWTGPPRKNNGLLNESDRSKCLGVVVWSMSDTNPEVNGCIIGKGRPESCDCTHPGSIPCVQRHISKKTAHLQIVLGSAFWTWKFDQMGEAVAKLWQQADQQRLIHIMNNNPFSQGRDFIKVALEYFPMKLKKDIVDFYFNVYLPRRMSIQTRSGCMVVNTDDEEEKSKTRFKGSRKKARVDSVTSYSPKLVKARYLTGRR</sequence>
<name>A0AAD8KWV5_TARER</name>